<evidence type="ECO:0000256" key="3">
    <source>
        <dbReference type="ARBA" id="ARBA00023125"/>
    </source>
</evidence>
<dbReference type="VEuPathDB" id="VectorBase:AGAP000512"/>
<reference evidence="9" key="4">
    <citation type="journal article" date="2007" name="Genome Biol.">
        <title>Update of the Anopheles gambiae PEST genome assembly.</title>
        <authorList>
            <person name="Sharakhova M.V."/>
            <person name="Hammond M.P."/>
            <person name="Lobo N.F."/>
            <person name="Krzywinski J."/>
            <person name="Unger M.F."/>
            <person name="Hillenmeyer M.E."/>
            <person name="Bruggner R.V."/>
            <person name="Birney E."/>
            <person name="Collins F.H."/>
        </authorList>
    </citation>
    <scope>NUCLEOTIDE SEQUENCE</scope>
    <source>
        <strain evidence="9">PEST</strain>
    </source>
</reference>
<keyword evidence="2" id="KW-0805">Transcription regulation</keyword>
<gene>
    <name evidence="9" type="ORF">AgaP_AGAP000512</name>
</gene>
<feature type="domain" description="TEA" evidence="8">
    <location>
        <begin position="91"/>
        <end position="167"/>
    </location>
</feature>
<dbReference type="PROSITE" id="PS51088">
    <property type="entry name" value="TEA_2"/>
    <property type="match status" value="1"/>
</dbReference>
<dbReference type="GO" id="GO:0003700">
    <property type="term" value="F:DNA-binding transcription factor activity"/>
    <property type="evidence" value="ECO:0007669"/>
    <property type="project" value="InterPro"/>
</dbReference>
<dbReference type="InterPro" id="IPR041086">
    <property type="entry name" value="YBD"/>
</dbReference>
<dbReference type="PIRSF" id="PIRSF002603">
    <property type="entry name" value="TEF"/>
    <property type="match status" value="1"/>
</dbReference>
<dbReference type="EMBL" id="AAAB01008846">
    <property type="protein sequence ID" value="EAA06451.5"/>
    <property type="molecule type" value="Genomic_DNA"/>
</dbReference>
<dbReference type="Pfam" id="PF01285">
    <property type="entry name" value="TEA"/>
    <property type="match status" value="1"/>
</dbReference>
<dbReference type="FunFam" id="2.70.50.80:FF:000001">
    <property type="entry name" value="Transcriptional enhancer factor TEF-1, putative"/>
    <property type="match status" value="1"/>
</dbReference>
<dbReference type="InterPro" id="IPR038096">
    <property type="entry name" value="TEA/ATTS_sf"/>
</dbReference>
<reference evidence="9" key="2">
    <citation type="submission" date="2002-03" db="EMBL/GenBank/DDBJ databases">
        <authorList>
            <consortium name="The Anopheles Genome Sequencing Consortium"/>
        </authorList>
    </citation>
    <scope>NUCLEOTIDE SEQUENCE</scope>
    <source>
        <strain evidence="9">PEST</strain>
    </source>
</reference>
<sequence length="432" mass="48391">QQVLSSSSSPTVLANAPQRSLILIRFSLLPSLSNFADSGLGASTITARWTQMGPGPTAGSLVPDDTNGSGVDGGKHLDVGDMSDDEQDLSSADAEGVWSPDIEQSFQEALAIYPPCGRRKIILSEEGKMYGRNELIARYIKLRTGKTRTRKQVSSHIQVLARRKLREFQAKMKVQFWQPGLQPSTSQDVKPFAQPGYPMKTATAVSEGALQPAHPWEGRAIATHKFRLVEYSAYLELRAEETYHKHLFVHIADTPANPLLESVEVKEIYDKFPQKSGGLKELYEKGPSNAFFLVKFWADLNTNIANDAGAFYGVSSHYESNDNMVITCSTKVCSFGKQVVEKVETEYSRIENGRYVYRISRSPMCDYMINFINKLKHLPEKYMMNSVLENFTILQVISNKDTDETLLCVAFVFEVSTSEHGAQHHIYRLVKE</sequence>
<proteinExistence type="predicted"/>
<dbReference type="Gene3D" id="6.10.20.40">
    <property type="entry name" value="TEA/ATTS domain"/>
    <property type="match status" value="1"/>
</dbReference>
<comment type="caution">
    <text evidence="9">The sequence shown here is derived from an EMBL/GenBank/DDBJ whole genome shotgun (WGS) entry which is preliminary data.</text>
</comment>
<dbReference type="SMART" id="SM00426">
    <property type="entry name" value="TEA"/>
    <property type="match status" value="1"/>
</dbReference>
<accession>Q7PRX0</accession>
<dbReference type="PANTHER" id="PTHR11834:SF0">
    <property type="entry name" value="PROTEIN SCALLOPED"/>
    <property type="match status" value="1"/>
</dbReference>
<feature type="non-terminal residue" evidence="9">
    <location>
        <position position="1"/>
    </location>
</feature>
<dbReference type="Gene3D" id="2.70.50.80">
    <property type="match status" value="1"/>
</dbReference>
<dbReference type="InterPro" id="IPR050937">
    <property type="entry name" value="TEC1_TEAD_TF"/>
</dbReference>
<name>Q7PRX0_ANOGA</name>
<feature type="DNA-binding region" description="TEA" evidence="6">
    <location>
        <begin position="91"/>
        <end position="167"/>
    </location>
</feature>
<evidence type="ECO:0000256" key="4">
    <source>
        <dbReference type="ARBA" id="ARBA00023163"/>
    </source>
</evidence>
<dbReference type="GO" id="GO:0003677">
    <property type="term" value="F:DNA binding"/>
    <property type="evidence" value="ECO:0007669"/>
    <property type="project" value="UniProtKB-KW"/>
</dbReference>
<dbReference type="GO" id="GO:0005634">
    <property type="term" value="C:nucleus"/>
    <property type="evidence" value="ECO:0007669"/>
    <property type="project" value="UniProtKB-SubCell"/>
</dbReference>
<evidence type="ECO:0000259" key="8">
    <source>
        <dbReference type="PROSITE" id="PS51088"/>
    </source>
</evidence>
<keyword evidence="3" id="KW-0238">DNA-binding</keyword>
<reference evidence="9" key="3">
    <citation type="journal article" date="2004" name="Trends Parasitol.">
        <title>The Anopheles gambiae genome: an update.</title>
        <authorList>
            <person name="Mongin E."/>
            <person name="Louis C."/>
            <person name="Holt R.A."/>
            <person name="Birney E."/>
            <person name="Collins F.H."/>
        </authorList>
    </citation>
    <scope>NUCLEOTIDE SEQUENCE</scope>
    <source>
        <strain evidence="9">PEST</strain>
    </source>
</reference>
<dbReference type="VEuPathDB" id="VectorBase:AGAMI1_008317"/>
<reference evidence="9" key="5">
    <citation type="submission" date="2011-05" db="EMBL/GenBank/DDBJ databases">
        <authorList>
            <consortium name="VectorBase"/>
        </authorList>
    </citation>
    <scope>NUCLEOTIDE SEQUENCE</scope>
    <source>
        <strain evidence="9">PEST</strain>
    </source>
</reference>
<evidence type="ECO:0000256" key="2">
    <source>
        <dbReference type="ARBA" id="ARBA00023015"/>
    </source>
</evidence>
<dbReference type="AlphaFoldDB" id="Q7PRX0"/>
<dbReference type="GO" id="GO:0035329">
    <property type="term" value="P:hippo signaling"/>
    <property type="evidence" value="ECO:0007669"/>
    <property type="project" value="InterPro"/>
</dbReference>
<evidence type="ECO:0000256" key="1">
    <source>
        <dbReference type="ARBA" id="ARBA00004123"/>
    </source>
</evidence>
<comment type="subcellular location">
    <subcellularLocation>
        <location evidence="1">Nucleus</location>
    </subcellularLocation>
</comment>
<dbReference type="PRINTS" id="PR00065">
    <property type="entry name" value="TEADOMAIN"/>
</dbReference>
<keyword evidence="5" id="KW-0539">Nucleus</keyword>
<dbReference type="InterPro" id="IPR000818">
    <property type="entry name" value="TEA/ATTS_dom"/>
</dbReference>
<evidence type="ECO:0000256" key="7">
    <source>
        <dbReference type="SAM" id="MobiDB-lite"/>
    </source>
</evidence>
<dbReference type="Pfam" id="PF17725">
    <property type="entry name" value="YBD"/>
    <property type="match status" value="1"/>
</dbReference>
<feature type="region of interest" description="Disordered" evidence="7">
    <location>
        <begin position="51"/>
        <end position="88"/>
    </location>
</feature>
<evidence type="ECO:0000256" key="6">
    <source>
        <dbReference type="PROSITE-ProRule" id="PRU00505"/>
    </source>
</evidence>
<dbReference type="HOGENOM" id="CLU_012515_1_0_1"/>
<dbReference type="PANTHER" id="PTHR11834">
    <property type="entry name" value="TRANSCRIPTIONAL ENHANCER FACTOR TEF RELATED"/>
    <property type="match status" value="1"/>
</dbReference>
<evidence type="ECO:0000256" key="5">
    <source>
        <dbReference type="ARBA" id="ARBA00023242"/>
    </source>
</evidence>
<evidence type="ECO:0000313" key="9">
    <source>
        <dbReference type="EMBL" id="EAA06451.5"/>
    </source>
</evidence>
<reference evidence="9" key="1">
    <citation type="journal article" date="2002" name="Science">
        <title>The genome sequence of the malaria mosquito Anopheles gambiae.</title>
        <authorList>
            <person name="Holt R.A."/>
            <person name="Subramanian G.M."/>
            <person name="Halpern A."/>
            <person name="Sutton G.G."/>
            <person name="Charlab R."/>
            <person name="Nusskern D.R."/>
            <person name="Wincker P."/>
            <person name="Clark A.G."/>
            <person name="Ribeiro J.M."/>
            <person name="Wides R."/>
            <person name="Salzberg S.L."/>
            <person name="Loftus B."/>
            <person name="Yandell M."/>
            <person name="Majoros W.H."/>
            <person name="Rusch D.B."/>
            <person name="Lai Z."/>
            <person name="Kraft C.L."/>
            <person name="Abril J.F."/>
            <person name="Anthouard V."/>
            <person name="Arensburger P."/>
            <person name="Atkinson P.W."/>
            <person name="Baden H."/>
            <person name="de Berardinis V."/>
            <person name="Baldwin D."/>
            <person name="Benes V."/>
            <person name="Biedler J."/>
            <person name="Blass C."/>
            <person name="Bolanos R."/>
            <person name="Boscus D."/>
            <person name="Barnstead M."/>
            <person name="Cai S."/>
            <person name="Center A."/>
            <person name="Chaturverdi K."/>
            <person name="Christophides G.K."/>
            <person name="Chrystal M.A."/>
            <person name="Clamp M."/>
            <person name="Cravchik A."/>
            <person name="Curwen V."/>
            <person name="Dana A."/>
            <person name="Delcher A."/>
            <person name="Dew I."/>
            <person name="Evans C.A."/>
            <person name="Flanigan M."/>
            <person name="Grundschober-Freimoser A."/>
            <person name="Friedli L."/>
            <person name="Gu Z."/>
            <person name="Guan P."/>
            <person name="Guigo R."/>
            <person name="Hillenmeyer M.E."/>
            <person name="Hladun S.L."/>
            <person name="Hogan J.R."/>
            <person name="Hong Y.S."/>
            <person name="Hoover J."/>
            <person name="Jaillon O."/>
            <person name="Ke Z."/>
            <person name="Kodira C."/>
            <person name="Kokoza E."/>
            <person name="Koutsos A."/>
            <person name="Letunic I."/>
            <person name="Levitsky A."/>
            <person name="Liang Y."/>
            <person name="Lin J.J."/>
            <person name="Lobo N.F."/>
            <person name="Lopez J.R."/>
            <person name="Malek J.A."/>
            <person name="McIntosh T.C."/>
            <person name="Meister S."/>
            <person name="Miller J."/>
            <person name="Mobarry C."/>
            <person name="Mongin E."/>
            <person name="Murphy S.D."/>
            <person name="O'Brochta D.A."/>
            <person name="Pfannkoch C."/>
            <person name="Qi R."/>
            <person name="Regier M.A."/>
            <person name="Remington K."/>
            <person name="Shao H."/>
            <person name="Sharakhova M.V."/>
            <person name="Sitter C.D."/>
            <person name="Shetty J."/>
            <person name="Smith T.J."/>
            <person name="Strong R."/>
            <person name="Sun J."/>
            <person name="Thomasova D."/>
            <person name="Ton L.Q."/>
            <person name="Topalis P."/>
            <person name="Tu Z."/>
            <person name="Unger M.F."/>
            <person name="Walenz B."/>
            <person name="Wang A."/>
            <person name="Wang J."/>
            <person name="Wang M."/>
            <person name="Wang X."/>
            <person name="Woodford K.J."/>
            <person name="Wortman J.R."/>
            <person name="Wu M."/>
            <person name="Yao A."/>
            <person name="Zdobnov E.M."/>
            <person name="Zhang H."/>
            <person name="Zhao Q."/>
            <person name="Zhao S."/>
            <person name="Zhu S.C."/>
            <person name="Zhimulev I."/>
            <person name="Coluzzi M."/>
            <person name="della Torre A."/>
            <person name="Roth C.W."/>
            <person name="Louis C."/>
            <person name="Kalush F."/>
            <person name="Mural R.J."/>
            <person name="Myers E.W."/>
            <person name="Adams M.D."/>
            <person name="Smith H.O."/>
            <person name="Broder S."/>
            <person name="Gardner M.J."/>
            <person name="Fraser C.M."/>
            <person name="Birney E."/>
            <person name="Bork P."/>
            <person name="Brey P.T."/>
            <person name="Venter J.C."/>
            <person name="Weissenbach J."/>
            <person name="Kafatos F.C."/>
            <person name="Collins F.H."/>
            <person name="Hoffman S.L."/>
        </authorList>
    </citation>
    <scope>NUCLEOTIDE SEQUENCE [LARGE SCALE GENOMIC DNA]</scope>
    <source>
        <strain evidence="9">PEST</strain>
    </source>
</reference>
<dbReference type="InterPro" id="IPR016361">
    <property type="entry name" value="TEF_metazoa"/>
</dbReference>
<protein>
    <submittedName>
        <fullName evidence="9">AGAP000512-PA</fullName>
    </submittedName>
</protein>
<organism evidence="9">
    <name type="scientific">Anopheles gambiae</name>
    <name type="common">African malaria mosquito</name>
    <dbReference type="NCBI Taxonomy" id="7165"/>
    <lineage>
        <taxon>Eukaryota</taxon>
        <taxon>Metazoa</taxon>
        <taxon>Ecdysozoa</taxon>
        <taxon>Arthropoda</taxon>
        <taxon>Hexapoda</taxon>
        <taxon>Insecta</taxon>
        <taxon>Pterygota</taxon>
        <taxon>Neoptera</taxon>
        <taxon>Endopterygota</taxon>
        <taxon>Diptera</taxon>
        <taxon>Nematocera</taxon>
        <taxon>Culicoidea</taxon>
        <taxon>Culicidae</taxon>
        <taxon>Anophelinae</taxon>
        <taxon>Anopheles</taxon>
    </lineage>
</organism>
<dbReference type="PROSITE" id="PS00554">
    <property type="entry name" value="TEA_1"/>
    <property type="match status" value="1"/>
</dbReference>
<keyword evidence="4" id="KW-0804">Transcription</keyword>